<evidence type="ECO:0000313" key="2">
    <source>
        <dbReference type="EMBL" id="GAA1233563.1"/>
    </source>
</evidence>
<evidence type="ECO:0000313" key="3">
    <source>
        <dbReference type="Proteomes" id="UP001500653"/>
    </source>
</evidence>
<proteinExistence type="predicted"/>
<protein>
    <recommendedName>
        <fullName evidence="1">DUF6879 domain-containing protein</fullName>
    </recommendedName>
</protein>
<accession>A0ABP4GSN3</accession>
<dbReference type="RefSeq" id="WP_253863620.1">
    <property type="nucleotide sequence ID" value="NZ_BAAALN010000005.1"/>
</dbReference>
<organism evidence="2 3">
    <name type="scientific">Prauserella halophila</name>
    <dbReference type="NCBI Taxonomy" id="185641"/>
    <lineage>
        <taxon>Bacteria</taxon>
        <taxon>Bacillati</taxon>
        <taxon>Actinomycetota</taxon>
        <taxon>Actinomycetes</taxon>
        <taxon>Pseudonocardiales</taxon>
        <taxon>Pseudonocardiaceae</taxon>
        <taxon>Prauserella</taxon>
    </lineage>
</organism>
<dbReference type="InterPro" id="IPR049244">
    <property type="entry name" value="DUF6879"/>
</dbReference>
<gene>
    <name evidence="2" type="ORF">GCM10009676_16160</name>
</gene>
<dbReference type="EMBL" id="BAAALN010000005">
    <property type="protein sequence ID" value="GAA1233563.1"/>
    <property type="molecule type" value="Genomic_DNA"/>
</dbReference>
<dbReference type="Proteomes" id="UP001500653">
    <property type="component" value="Unassembled WGS sequence"/>
</dbReference>
<evidence type="ECO:0000259" key="1">
    <source>
        <dbReference type="Pfam" id="PF21806"/>
    </source>
</evidence>
<reference evidence="3" key="1">
    <citation type="journal article" date="2019" name="Int. J. Syst. Evol. Microbiol.">
        <title>The Global Catalogue of Microorganisms (GCM) 10K type strain sequencing project: providing services to taxonomists for standard genome sequencing and annotation.</title>
        <authorList>
            <consortium name="The Broad Institute Genomics Platform"/>
            <consortium name="The Broad Institute Genome Sequencing Center for Infectious Disease"/>
            <person name="Wu L."/>
            <person name="Ma J."/>
        </authorList>
    </citation>
    <scope>NUCLEOTIDE SEQUENCE [LARGE SCALE GENOMIC DNA]</scope>
    <source>
        <strain evidence="3">JCM 13023</strain>
    </source>
</reference>
<feature type="domain" description="DUF6879" evidence="1">
    <location>
        <begin position="5"/>
        <end position="164"/>
    </location>
</feature>
<sequence>MSPMDELNELFRSFRHSSWRWECQGEYAVDEAKLQRWRDGLPPDLAAKRPWLDFIGGLVADGKTWQRVRMLTEPLTEYLQWMLENTQTNVDAGEDIRWIEQSTAQQLAMPDYDFYLFDDRLVAIMRFDDDKLLSRVETSSDESVVAEHRAYRDKVWPQARPHTDDLAGTS</sequence>
<name>A0ABP4GSN3_9PSEU</name>
<comment type="caution">
    <text evidence="2">The sequence shown here is derived from an EMBL/GenBank/DDBJ whole genome shotgun (WGS) entry which is preliminary data.</text>
</comment>
<keyword evidence="3" id="KW-1185">Reference proteome</keyword>
<dbReference type="Pfam" id="PF21806">
    <property type="entry name" value="DUF6879"/>
    <property type="match status" value="1"/>
</dbReference>